<dbReference type="CDD" id="cd06526">
    <property type="entry name" value="metazoan_ACD"/>
    <property type="match status" value="1"/>
</dbReference>
<dbReference type="InterPro" id="IPR008978">
    <property type="entry name" value="HSP20-like_chaperone"/>
</dbReference>
<dbReference type="Proteomes" id="UP000094527">
    <property type="component" value="Unassembled WGS sequence"/>
</dbReference>
<sequence length="184" mass="21117">MIIPIELESTSAQTESKALQPLVTFPSRSALSRRKEFGGFGEVLFPALAKYLQLRNSPLKDFKYLLAKENPLKIESFKCEGDKYELKLNVQTFKPEEIQVKITDRWITIIGEHEDRTDERNFSRQEFLRKYTIPNEVNSDDITCELSSDGYLLISAPKMEEKVKISEIPIPISITHHVSAIKSI</sequence>
<dbReference type="Pfam" id="PF00011">
    <property type="entry name" value="HSP20"/>
    <property type="match status" value="1"/>
</dbReference>
<dbReference type="EMBL" id="LJIJ01000095">
    <property type="protein sequence ID" value="ODN02791.1"/>
    <property type="molecule type" value="Genomic_DNA"/>
</dbReference>
<organism evidence="5 6">
    <name type="scientific">Orchesella cincta</name>
    <name type="common">Springtail</name>
    <name type="synonym">Podura cincta</name>
    <dbReference type="NCBI Taxonomy" id="48709"/>
    <lineage>
        <taxon>Eukaryota</taxon>
        <taxon>Metazoa</taxon>
        <taxon>Ecdysozoa</taxon>
        <taxon>Arthropoda</taxon>
        <taxon>Hexapoda</taxon>
        <taxon>Collembola</taxon>
        <taxon>Entomobryomorpha</taxon>
        <taxon>Entomobryoidea</taxon>
        <taxon>Orchesellidae</taxon>
        <taxon>Orchesellinae</taxon>
        <taxon>Orchesella</taxon>
    </lineage>
</organism>
<evidence type="ECO:0000313" key="5">
    <source>
        <dbReference type="EMBL" id="ODN02791.1"/>
    </source>
</evidence>
<evidence type="ECO:0000313" key="6">
    <source>
        <dbReference type="Proteomes" id="UP000094527"/>
    </source>
</evidence>
<comment type="similarity">
    <text evidence="2 3">Belongs to the small heat shock protein (HSP20) family.</text>
</comment>
<dbReference type="PANTHER" id="PTHR45640:SF13">
    <property type="entry name" value="HEAT SHOCK PROTEIN 22-RELATED"/>
    <property type="match status" value="1"/>
</dbReference>
<dbReference type="InterPro" id="IPR001436">
    <property type="entry name" value="Alpha-crystallin/sHSP_animal"/>
</dbReference>
<dbReference type="OMA" id="NIRECND"/>
<dbReference type="GO" id="GO:0009408">
    <property type="term" value="P:response to heat"/>
    <property type="evidence" value="ECO:0007669"/>
    <property type="project" value="TreeGrafter"/>
</dbReference>
<gene>
    <name evidence="5" type="ORF">Ocin01_03867</name>
</gene>
<dbReference type="GO" id="GO:0005737">
    <property type="term" value="C:cytoplasm"/>
    <property type="evidence" value="ECO:0007669"/>
    <property type="project" value="TreeGrafter"/>
</dbReference>
<proteinExistence type="inferred from homology"/>
<dbReference type="GO" id="GO:0042026">
    <property type="term" value="P:protein refolding"/>
    <property type="evidence" value="ECO:0007669"/>
    <property type="project" value="TreeGrafter"/>
</dbReference>
<dbReference type="PROSITE" id="PS01031">
    <property type="entry name" value="SHSP"/>
    <property type="match status" value="1"/>
</dbReference>
<feature type="domain" description="SHSP" evidence="4">
    <location>
        <begin position="63"/>
        <end position="173"/>
    </location>
</feature>
<reference evidence="5 6" key="1">
    <citation type="journal article" date="2016" name="Genome Biol. Evol.">
        <title>Gene Family Evolution Reflects Adaptation to Soil Environmental Stressors in the Genome of the Collembolan Orchesella cincta.</title>
        <authorList>
            <person name="Faddeeva-Vakhrusheva A."/>
            <person name="Derks M.F."/>
            <person name="Anvar S.Y."/>
            <person name="Agamennone V."/>
            <person name="Suring W."/>
            <person name="Smit S."/>
            <person name="van Straalen N.M."/>
            <person name="Roelofs D."/>
        </authorList>
    </citation>
    <scope>NUCLEOTIDE SEQUENCE [LARGE SCALE GENOMIC DNA]</scope>
    <source>
        <tissue evidence="5">Mixed pool</tissue>
    </source>
</reference>
<accession>A0A1D2NC29</accession>
<dbReference type="GO" id="GO:0005634">
    <property type="term" value="C:nucleus"/>
    <property type="evidence" value="ECO:0007669"/>
    <property type="project" value="TreeGrafter"/>
</dbReference>
<evidence type="ECO:0000256" key="1">
    <source>
        <dbReference type="ARBA" id="ARBA00023016"/>
    </source>
</evidence>
<evidence type="ECO:0000259" key="4">
    <source>
        <dbReference type="PROSITE" id="PS01031"/>
    </source>
</evidence>
<keyword evidence="1" id="KW-0346">Stress response</keyword>
<dbReference type="InterPro" id="IPR002068">
    <property type="entry name" value="A-crystallin/Hsp20_dom"/>
</dbReference>
<dbReference type="GO" id="GO:0051082">
    <property type="term" value="F:unfolded protein binding"/>
    <property type="evidence" value="ECO:0007669"/>
    <property type="project" value="TreeGrafter"/>
</dbReference>
<dbReference type="SUPFAM" id="SSF49764">
    <property type="entry name" value="HSP20-like chaperones"/>
    <property type="match status" value="1"/>
</dbReference>
<dbReference type="Gene3D" id="2.60.40.790">
    <property type="match status" value="1"/>
</dbReference>
<dbReference type="OrthoDB" id="1431247at2759"/>
<evidence type="ECO:0000256" key="2">
    <source>
        <dbReference type="PROSITE-ProRule" id="PRU00285"/>
    </source>
</evidence>
<dbReference type="PANTHER" id="PTHR45640">
    <property type="entry name" value="HEAT SHOCK PROTEIN HSP-12.2-RELATED"/>
    <property type="match status" value="1"/>
</dbReference>
<name>A0A1D2NC29_ORCCI</name>
<dbReference type="AlphaFoldDB" id="A0A1D2NC29"/>
<comment type="caution">
    <text evidence="5">The sequence shown here is derived from an EMBL/GenBank/DDBJ whole genome shotgun (WGS) entry which is preliminary data.</text>
</comment>
<evidence type="ECO:0000256" key="3">
    <source>
        <dbReference type="RuleBase" id="RU003616"/>
    </source>
</evidence>
<dbReference type="STRING" id="48709.A0A1D2NC29"/>
<keyword evidence="6" id="KW-1185">Reference proteome</keyword>
<dbReference type="PRINTS" id="PR00299">
    <property type="entry name" value="ACRYSTALLIN"/>
</dbReference>
<protein>
    <submittedName>
        <fullName evidence="5">Alpha-crystallin A chain</fullName>
    </submittedName>
</protein>